<feature type="region of interest" description="Disordered" evidence="1">
    <location>
        <begin position="447"/>
        <end position="471"/>
    </location>
</feature>
<feature type="compositionally biased region" description="Basic and acidic residues" evidence="1">
    <location>
        <begin position="1"/>
        <end position="14"/>
    </location>
</feature>
<evidence type="ECO:0000256" key="1">
    <source>
        <dbReference type="SAM" id="MobiDB-lite"/>
    </source>
</evidence>
<feature type="region of interest" description="Disordered" evidence="1">
    <location>
        <begin position="170"/>
        <end position="193"/>
    </location>
</feature>
<feature type="compositionally biased region" description="Basic and acidic residues" evidence="1">
    <location>
        <begin position="24"/>
        <end position="35"/>
    </location>
</feature>
<organism evidence="2 3">
    <name type="scientific">Toxoplasma gondii p89</name>
    <dbReference type="NCBI Taxonomy" id="943119"/>
    <lineage>
        <taxon>Eukaryota</taxon>
        <taxon>Sar</taxon>
        <taxon>Alveolata</taxon>
        <taxon>Apicomplexa</taxon>
        <taxon>Conoidasida</taxon>
        <taxon>Coccidia</taxon>
        <taxon>Eucoccidiorida</taxon>
        <taxon>Eimeriorina</taxon>
        <taxon>Sarcocystidae</taxon>
        <taxon>Toxoplasma</taxon>
    </lineage>
</organism>
<comment type="caution">
    <text evidence="2">The sequence shown here is derived from an EMBL/GenBank/DDBJ whole genome shotgun (WGS) entry which is preliminary data.</text>
</comment>
<feature type="compositionally biased region" description="Low complexity" evidence="1">
    <location>
        <begin position="170"/>
        <end position="188"/>
    </location>
</feature>
<dbReference type="EMBL" id="AEYI02000129">
    <property type="protein sequence ID" value="KFG51680.1"/>
    <property type="molecule type" value="Genomic_DNA"/>
</dbReference>
<evidence type="ECO:0000313" key="3">
    <source>
        <dbReference type="Proteomes" id="UP000028828"/>
    </source>
</evidence>
<evidence type="ECO:0000313" key="2">
    <source>
        <dbReference type="EMBL" id="KFG51680.1"/>
    </source>
</evidence>
<dbReference type="OrthoDB" id="332813at2759"/>
<dbReference type="Proteomes" id="UP000028828">
    <property type="component" value="Unassembled WGS sequence"/>
</dbReference>
<gene>
    <name evidence="2" type="ORF">TGP89_273280</name>
</gene>
<accession>A0A086L4W2</accession>
<proteinExistence type="predicted"/>
<protein>
    <submittedName>
        <fullName evidence="2">Uncharacterized protein</fullName>
    </submittedName>
</protein>
<dbReference type="VEuPathDB" id="ToxoDB:TGP89_273280"/>
<feature type="region of interest" description="Disordered" evidence="1">
    <location>
        <begin position="110"/>
        <end position="141"/>
    </location>
</feature>
<name>A0A086L4W2_TOXGO</name>
<dbReference type="AlphaFoldDB" id="A0A086L4W2"/>
<feature type="compositionally biased region" description="Low complexity" evidence="1">
    <location>
        <begin position="452"/>
        <end position="471"/>
    </location>
</feature>
<sequence>MKDMEASKATDECGGKSPSRKKKREEDEADGGREANEDEDFTAFALEAPRWNVMLQDALETYFTKGVPVPSAASTLKESQEITRNSFVHRQFIRDRDGVLYKIEATAVLPSSPSSSASSSPSSSASSSPSSSASSSPSSSASSSFSSLSSSSASSSMVCRVCREAAASESTESVNSSSPSQPASASDEATGDPVKKRCLAGGWRDRTSEYVEPSQVLLYVSYRHFQHVWSAGASEVVLHFLTGKELAECRVMALDRAACRYDLLIEIASLPQAPSLRSELAFQLSRLRWRLQCGPLQQFFRSDALRRAAPSHRRSRRVGEGKRRSQQYVKKVILREGETIYLCSTRASSAPAQSAAQEEGSDSPSLTESTVLAEDNRRLVNVVFCWQVDELSACDAYVARCCVEDVAASLRESLAAVASETGASSLQVSVSSQLPPLAAEYETTRQCRRESQVSTSRSSPPCSSYPDSSVSSPPPICLCLSFDATAAFAPSLPSMTRCMRALTLSEILISVYPFVVQNLVRAEKMMFKRITREVMSLLF</sequence>
<feature type="region of interest" description="Disordered" evidence="1">
    <location>
        <begin position="1"/>
        <end position="41"/>
    </location>
</feature>
<reference evidence="2 3" key="1">
    <citation type="submission" date="2014-03" db="EMBL/GenBank/DDBJ databases">
        <authorList>
            <person name="Sibley D."/>
            <person name="Venepally P."/>
            <person name="Karamycheva S."/>
            <person name="Hadjithomas M."/>
            <person name="Khan A."/>
            <person name="Brunk B."/>
            <person name="Roos D."/>
            <person name="Caler E."/>
            <person name="Lorenzi H."/>
        </authorList>
    </citation>
    <scope>NUCLEOTIDE SEQUENCE [LARGE SCALE GENOMIC DNA]</scope>
    <source>
        <strain evidence="3">p89</strain>
    </source>
</reference>